<protein>
    <submittedName>
        <fullName evidence="6">Acetyl xylan esterase (AXE1)</fullName>
    </submittedName>
</protein>
<dbReference type="PANTHER" id="PTHR22946">
    <property type="entry name" value="DIENELACTONE HYDROLASE DOMAIN-CONTAINING PROTEIN-RELATED"/>
    <property type="match status" value="1"/>
</dbReference>
<organism evidence="6 7">
    <name type="scientific">Fodinibius sediminis</name>
    <dbReference type="NCBI Taxonomy" id="1214077"/>
    <lineage>
        <taxon>Bacteria</taxon>
        <taxon>Pseudomonadati</taxon>
        <taxon>Balneolota</taxon>
        <taxon>Balneolia</taxon>
        <taxon>Balneolales</taxon>
        <taxon>Balneolaceae</taxon>
        <taxon>Fodinibius</taxon>
    </lineage>
</organism>
<dbReference type="Proteomes" id="UP000317593">
    <property type="component" value="Unassembled WGS sequence"/>
</dbReference>
<feature type="chain" id="PRO_5022156872" evidence="4">
    <location>
        <begin position="21"/>
        <end position="782"/>
    </location>
</feature>
<keyword evidence="1" id="KW-0719">Serine esterase</keyword>
<dbReference type="InterPro" id="IPR050261">
    <property type="entry name" value="FrsA_esterase"/>
</dbReference>
<proteinExistence type="predicted"/>
<dbReference type="GO" id="GO:0052689">
    <property type="term" value="F:carboxylic ester hydrolase activity"/>
    <property type="evidence" value="ECO:0007669"/>
    <property type="project" value="UniProtKB-KW"/>
</dbReference>
<accession>A0A521CTK2</accession>
<dbReference type="Pfam" id="PF22244">
    <property type="entry name" value="GCE_fung"/>
    <property type="match status" value="1"/>
</dbReference>
<dbReference type="EMBL" id="FXTH01000007">
    <property type="protein sequence ID" value="SMO62743.1"/>
    <property type="molecule type" value="Genomic_DNA"/>
</dbReference>
<dbReference type="InterPro" id="IPR054579">
    <property type="entry name" value="GCE-like_dom"/>
</dbReference>
<evidence type="ECO:0000256" key="2">
    <source>
        <dbReference type="ARBA" id="ARBA00022729"/>
    </source>
</evidence>
<keyword evidence="3" id="KW-0378">Hydrolase</keyword>
<gene>
    <name evidence="6" type="ORF">SAMN06265218_10796</name>
</gene>
<evidence type="ECO:0000313" key="7">
    <source>
        <dbReference type="Proteomes" id="UP000317593"/>
    </source>
</evidence>
<dbReference type="Gene3D" id="3.40.50.1820">
    <property type="entry name" value="alpha/beta hydrolase"/>
    <property type="match status" value="2"/>
</dbReference>
<dbReference type="AlphaFoldDB" id="A0A521CTK2"/>
<evidence type="ECO:0000256" key="4">
    <source>
        <dbReference type="SAM" id="SignalP"/>
    </source>
</evidence>
<keyword evidence="2 4" id="KW-0732">Signal</keyword>
<name>A0A521CTK2_9BACT</name>
<evidence type="ECO:0000259" key="5">
    <source>
        <dbReference type="Pfam" id="PF22244"/>
    </source>
</evidence>
<dbReference type="RefSeq" id="WP_142714348.1">
    <property type="nucleotide sequence ID" value="NZ_FXTH01000007.1"/>
</dbReference>
<evidence type="ECO:0000256" key="1">
    <source>
        <dbReference type="ARBA" id="ARBA00022487"/>
    </source>
</evidence>
<reference evidence="6 7" key="1">
    <citation type="submission" date="2017-05" db="EMBL/GenBank/DDBJ databases">
        <authorList>
            <person name="Varghese N."/>
            <person name="Submissions S."/>
        </authorList>
    </citation>
    <scope>NUCLEOTIDE SEQUENCE [LARGE SCALE GENOMIC DNA]</scope>
    <source>
        <strain evidence="6 7">DSM 21194</strain>
    </source>
</reference>
<sequence>MIKTTKYALFILSYFIFAHAFTSYGQSAQQQRHAYLQQLLELQETPPSHDAFVSYHDSTWIDWVERTGALPPNFEDMPSIPLLPDPLVIDEGGENIPVETRAQWKEKREWIKEQAKHILSGTFPPPPSNVTAHVLDEKMENGVKIEMIELRFGNNKEAKLTLELFTPPGDGPFPVFMTQWNHRGWAQIAVRRGYMGLVYAGADDRDDTREYLELYPDYDWSTLMARAWGAHRAVDYLYTLDRVDRSQIAITGHSRNAKQSVFAGAFDDRITAVISSSGGTGGEIPYRYTDARHSNEEIEFLVSRRTHWLHPRLRFYWGREHKLPIDQNSLLSLIAPNSLLLSTSIRENKAGGAPWAIEHNYQSLEKVYGFLDAGDKLGIRFRDGEHAVEARDIEAFIDWLDIQFDRSSMIPWENELVYNYSFDQWKELSGETVDPRDFPVIPAERAILTGEGGATIDSPSAWKAQKDSILADVDWLLGDRPAGVTASPIRRLTARDDYLNSFISRPEVSNGRSRNIAPYNALGDYLHGRLYYPTDEDGEMQTGEEGKLPVVIYLHRFSNTGFDATNVEGLFEDILSEGMAVLAMDLIGYGTRIEEGTLFYERYPHWSKLGKMVTDTRAAVDALEGLEFVDRDQIFLSGFALGGTVSLFTAALDDRIAGVGVSGAFTPLRDASGDVEGVKTYSHLHGLLPRLGFFVDDTERIPVDFPAILASIAPRPMLVITPELDRHSDFKKVQQAVGQAETVYRLFNSDSKLDFMTPYEFTGFSSLQKKKLVDWLHGQLKQ</sequence>
<dbReference type="InterPro" id="IPR029058">
    <property type="entry name" value="AB_hydrolase_fold"/>
</dbReference>
<dbReference type="OrthoDB" id="9809261at2"/>
<keyword evidence="7" id="KW-1185">Reference proteome</keyword>
<dbReference type="SUPFAM" id="SSF53474">
    <property type="entry name" value="alpha/beta-Hydrolases"/>
    <property type="match status" value="2"/>
</dbReference>
<evidence type="ECO:0000256" key="3">
    <source>
        <dbReference type="ARBA" id="ARBA00022801"/>
    </source>
</evidence>
<dbReference type="PANTHER" id="PTHR22946:SF9">
    <property type="entry name" value="POLYKETIDE TRANSFERASE AF380"/>
    <property type="match status" value="1"/>
</dbReference>
<feature type="domain" description="4-O-methyl-glucuronoyl methylesterase-like" evidence="5">
    <location>
        <begin position="154"/>
        <end position="343"/>
    </location>
</feature>
<evidence type="ECO:0000313" key="6">
    <source>
        <dbReference type="EMBL" id="SMO62743.1"/>
    </source>
</evidence>
<feature type="signal peptide" evidence="4">
    <location>
        <begin position="1"/>
        <end position="20"/>
    </location>
</feature>